<evidence type="ECO:0000256" key="1">
    <source>
        <dbReference type="SAM" id="MobiDB-lite"/>
    </source>
</evidence>
<name>A0A7W7SP08_9ACTN</name>
<feature type="region of interest" description="Disordered" evidence="1">
    <location>
        <begin position="64"/>
        <end position="177"/>
    </location>
</feature>
<evidence type="ECO:0000259" key="3">
    <source>
        <dbReference type="Pfam" id="PF11350"/>
    </source>
</evidence>
<feature type="compositionally biased region" description="Gly residues" evidence="1">
    <location>
        <begin position="131"/>
        <end position="148"/>
    </location>
</feature>
<comment type="caution">
    <text evidence="4">The sequence shown here is derived from an EMBL/GenBank/DDBJ whole genome shotgun (WGS) entry which is preliminary data.</text>
</comment>
<feature type="compositionally biased region" description="Low complexity" evidence="1">
    <location>
        <begin position="118"/>
        <end position="130"/>
    </location>
</feature>
<reference evidence="4 5" key="1">
    <citation type="submission" date="2020-08" db="EMBL/GenBank/DDBJ databases">
        <title>Sequencing the genomes of 1000 actinobacteria strains.</title>
        <authorList>
            <person name="Klenk H.-P."/>
        </authorList>
    </citation>
    <scope>NUCLEOTIDE SEQUENCE [LARGE SCALE GENOMIC DNA]</scope>
    <source>
        <strain evidence="4 5">DSM 45886</strain>
    </source>
</reference>
<evidence type="ECO:0000313" key="5">
    <source>
        <dbReference type="Proteomes" id="UP000578819"/>
    </source>
</evidence>
<dbReference type="Pfam" id="PF11350">
    <property type="entry name" value="DUF3152"/>
    <property type="match status" value="1"/>
</dbReference>
<sequence>MMTHPHHPARSRPGAEPPAAPVPAFGWWLPIGPDPFRARRMRRRRRRTAVLAVLLIAAGLVGADLTRGGSPTRTPGRSTGDPTPLGRPTPLLGLPPFGSDLAGVPHNWPDPIDPSDAGSGVAPTGPVVGSAGPGGGPRDPGGEPGTGTGPPASGRPVSAPTADYPETGPGTFRYATGQPRVRGVAGPVRHYRVAVEDGTGQRAATFAAAVDVILGDSRGWTASRELRLRRVSGTSAADFTVYLATPATSERMCAAGGLQTERFTSCQVPGKVIINLARWLTGVPEYGAVLDVYRAYAVNHEVGHELGAGHEACPGEGRLAPVMQQQTYGLSGCRANGWPYPNGRRYAGPAVQ</sequence>
<dbReference type="Proteomes" id="UP000578819">
    <property type="component" value="Unassembled WGS sequence"/>
</dbReference>
<evidence type="ECO:0000256" key="2">
    <source>
        <dbReference type="SAM" id="Phobius"/>
    </source>
</evidence>
<keyword evidence="2" id="KW-1133">Transmembrane helix</keyword>
<dbReference type="InterPro" id="IPR022603">
    <property type="entry name" value="DUF3152"/>
</dbReference>
<feature type="transmembrane region" description="Helical" evidence="2">
    <location>
        <begin position="48"/>
        <end position="65"/>
    </location>
</feature>
<feature type="domain" description="DUF3152" evidence="3">
    <location>
        <begin position="160"/>
        <end position="331"/>
    </location>
</feature>
<keyword evidence="5" id="KW-1185">Reference proteome</keyword>
<organism evidence="4 5">
    <name type="scientific">Micromonospora polyrhachis</name>
    <dbReference type="NCBI Taxonomy" id="1282883"/>
    <lineage>
        <taxon>Bacteria</taxon>
        <taxon>Bacillati</taxon>
        <taxon>Actinomycetota</taxon>
        <taxon>Actinomycetes</taxon>
        <taxon>Micromonosporales</taxon>
        <taxon>Micromonosporaceae</taxon>
        <taxon>Micromonospora</taxon>
    </lineage>
</organism>
<dbReference type="AlphaFoldDB" id="A0A7W7SP08"/>
<keyword evidence="2" id="KW-0812">Transmembrane</keyword>
<evidence type="ECO:0000313" key="4">
    <source>
        <dbReference type="EMBL" id="MBB4958299.1"/>
    </source>
</evidence>
<protein>
    <recommendedName>
        <fullName evidence="3">DUF3152 domain-containing protein</fullName>
    </recommendedName>
</protein>
<dbReference type="SUPFAM" id="SSF55486">
    <property type="entry name" value="Metalloproteases ('zincins'), catalytic domain"/>
    <property type="match status" value="1"/>
</dbReference>
<feature type="compositionally biased region" description="Low complexity" evidence="1">
    <location>
        <begin position="79"/>
        <end position="96"/>
    </location>
</feature>
<proteinExistence type="predicted"/>
<gene>
    <name evidence="4" type="ORF">FHR38_002032</name>
</gene>
<keyword evidence="2" id="KW-0472">Membrane</keyword>
<accession>A0A7W7SP08</accession>
<dbReference type="EMBL" id="JACHJW010000001">
    <property type="protein sequence ID" value="MBB4958299.1"/>
    <property type="molecule type" value="Genomic_DNA"/>
</dbReference>